<accession>A0A4C1VAT4</accession>
<name>A0A4C1VAT4_EUMVA</name>
<organism evidence="1 2">
    <name type="scientific">Eumeta variegata</name>
    <name type="common">Bagworm moth</name>
    <name type="synonym">Eumeta japonica</name>
    <dbReference type="NCBI Taxonomy" id="151549"/>
    <lineage>
        <taxon>Eukaryota</taxon>
        <taxon>Metazoa</taxon>
        <taxon>Ecdysozoa</taxon>
        <taxon>Arthropoda</taxon>
        <taxon>Hexapoda</taxon>
        <taxon>Insecta</taxon>
        <taxon>Pterygota</taxon>
        <taxon>Neoptera</taxon>
        <taxon>Endopterygota</taxon>
        <taxon>Lepidoptera</taxon>
        <taxon>Glossata</taxon>
        <taxon>Ditrysia</taxon>
        <taxon>Tineoidea</taxon>
        <taxon>Psychidae</taxon>
        <taxon>Oiketicinae</taxon>
        <taxon>Eumeta</taxon>
    </lineage>
</organism>
<gene>
    <name evidence="1" type="ORF">EVAR_33843_1</name>
</gene>
<comment type="caution">
    <text evidence="1">The sequence shown here is derived from an EMBL/GenBank/DDBJ whole genome shotgun (WGS) entry which is preliminary data.</text>
</comment>
<reference evidence="1 2" key="1">
    <citation type="journal article" date="2019" name="Commun. Biol.">
        <title>The bagworm genome reveals a unique fibroin gene that provides high tensile strength.</title>
        <authorList>
            <person name="Kono N."/>
            <person name="Nakamura H."/>
            <person name="Ohtoshi R."/>
            <person name="Tomita M."/>
            <person name="Numata K."/>
            <person name="Arakawa K."/>
        </authorList>
    </citation>
    <scope>NUCLEOTIDE SEQUENCE [LARGE SCALE GENOMIC DNA]</scope>
</reference>
<dbReference type="EMBL" id="BGZK01000306">
    <property type="protein sequence ID" value="GBP35640.1"/>
    <property type="molecule type" value="Genomic_DNA"/>
</dbReference>
<proteinExistence type="predicted"/>
<dbReference type="AlphaFoldDB" id="A0A4C1VAT4"/>
<evidence type="ECO:0000313" key="1">
    <source>
        <dbReference type="EMBL" id="GBP35640.1"/>
    </source>
</evidence>
<sequence>MASVGTSEKSSKPPYYEGRMLKINLYVRLFENVTRVVVFEVDVARRRRLREALRLRLRVFCFHVLRRVFGVVLLPEVACEGYTNLELRVATTSASLGCLWVKLEDRRTWDFRPSTLARCRSRAVSATDGLTYARKKQGEGD</sequence>
<protein>
    <submittedName>
        <fullName evidence="1">Uncharacterized protein</fullName>
    </submittedName>
</protein>
<dbReference type="Proteomes" id="UP000299102">
    <property type="component" value="Unassembled WGS sequence"/>
</dbReference>
<keyword evidence="2" id="KW-1185">Reference proteome</keyword>
<evidence type="ECO:0000313" key="2">
    <source>
        <dbReference type="Proteomes" id="UP000299102"/>
    </source>
</evidence>